<proteinExistence type="inferred from homology"/>
<dbReference type="GO" id="GO:0015886">
    <property type="term" value="P:heme transport"/>
    <property type="evidence" value="ECO:0007669"/>
    <property type="project" value="InterPro"/>
</dbReference>
<dbReference type="GO" id="GO:0017004">
    <property type="term" value="P:cytochrome complex assembly"/>
    <property type="evidence" value="ECO:0007669"/>
    <property type="project" value="UniProtKB-KW"/>
</dbReference>
<dbReference type="STRING" id="1654360.EA58_02525"/>
<dbReference type="GO" id="GO:0005886">
    <property type="term" value="C:plasma membrane"/>
    <property type="evidence" value="ECO:0007669"/>
    <property type="project" value="UniProtKB-SubCell"/>
</dbReference>
<dbReference type="RefSeq" id="WP_036748536.1">
    <property type="nucleotide sequence ID" value="NZ_JAGSGC010000002.1"/>
</dbReference>
<dbReference type="NCBIfam" id="TIGR03141">
    <property type="entry name" value="cytochro_ccmD"/>
    <property type="match status" value="1"/>
</dbReference>
<keyword evidence="6 12" id="KW-1003">Cell membrane</keyword>
<evidence type="ECO:0000313" key="14">
    <source>
        <dbReference type="Proteomes" id="UP000027192"/>
    </source>
</evidence>
<evidence type="ECO:0000256" key="6">
    <source>
        <dbReference type="ARBA" id="ARBA00022475"/>
    </source>
</evidence>
<sequence>MHFESIQEFFAMGGYAGYVWAAYGISALSLLILLWRSVSQSRHLAAEIKNKIAREQRIKAAEKLENTL</sequence>
<evidence type="ECO:0000256" key="3">
    <source>
        <dbReference type="ARBA" id="ARBA00008741"/>
    </source>
</evidence>
<keyword evidence="5 12" id="KW-0813">Transport</keyword>
<dbReference type="AlphaFoldDB" id="A0A066S0C1"/>
<evidence type="ECO:0000313" key="13">
    <source>
        <dbReference type="EMBL" id="KDM93083.1"/>
    </source>
</evidence>
<keyword evidence="14" id="KW-1185">Reference proteome</keyword>
<evidence type="ECO:0000256" key="9">
    <source>
        <dbReference type="ARBA" id="ARBA00022748"/>
    </source>
</evidence>
<evidence type="ECO:0000256" key="2">
    <source>
        <dbReference type="ARBA" id="ARBA00004377"/>
    </source>
</evidence>
<evidence type="ECO:0000256" key="1">
    <source>
        <dbReference type="ARBA" id="ARBA00002442"/>
    </source>
</evidence>
<dbReference type="PANTHER" id="PTHR37531:SF1">
    <property type="entry name" value="HEME EXPORTER PROTEIN D"/>
    <property type="match status" value="1"/>
</dbReference>
<name>A0A066S0C1_9GAMM</name>
<organism evidence="13 14">
    <name type="scientific">Photobacterium galatheae</name>
    <dbReference type="NCBI Taxonomy" id="1654360"/>
    <lineage>
        <taxon>Bacteria</taxon>
        <taxon>Pseudomonadati</taxon>
        <taxon>Pseudomonadota</taxon>
        <taxon>Gammaproteobacteria</taxon>
        <taxon>Vibrionales</taxon>
        <taxon>Vibrionaceae</taxon>
        <taxon>Photobacterium</taxon>
    </lineage>
</organism>
<evidence type="ECO:0000256" key="11">
    <source>
        <dbReference type="ARBA" id="ARBA00023136"/>
    </source>
</evidence>
<evidence type="ECO:0000256" key="4">
    <source>
        <dbReference type="ARBA" id="ARBA00016461"/>
    </source>
</evidence>
<keyword evidence="8 12" id="KW-0812">Transmembrane</keyword>
<comment type="caution">
    <text evidence="13">The sequence shown here is derived from an EMBL/GenBank/DDBJ whole genome shotgun (WGS) entry which is preliminary data.</text>
</comment>
<dbReference type="InterPro" id="IPR052075">
    <property type="entry name" value="Heme_exporter_D"/>
</dbReference>
<dbReference type="Proteomes" id="UP000027192">
    <property type="component" value="Unassembled WGS sequence"/>
</dbReference>
<dbReference type="InterPro" id="IPR007078">
    <property type="entry name" value="Haem_export_protD_CcmD"/>
</dbReference>
<dbReference type="Pfam" id="PF04995">
    <property type="entry name" value="CcmD"/>
    <property type="match status" value="1"/>
</dbReference>
<evidence type="ECO:0000256" key="8">
    <source>
        <dbReference type="ARBA" id="ARBA00022692"/>
    </source>
</evidence>
<dbReference type="GO" id="GO:1903607">
    <property type="term" value="P:cytochrome c biosynthetic process"/>
    <property type="evidence" value="ECO:0007669"/>
    <property type="project" value="TreeGrafter"/>
</dbReference>
<keyword evidence="9 12" id="KW-0201">Cytochrome c-type biogenesis</keyword>
<feature type="transmembrane region" description="Helical" evidence="12">
    <location>
        <begin position="15"/>
        <end position="35"/>
    </location>
</feature>
<comment type="similarity">
    <text evidence="3 12">Belongs to the CcmD/CycX/HelD family.</text>
</comment>
<evidence type="ECO:0000256" key="10">
    <source>
        <dbReference type="ARBA" id="ARBA00022989"/>
    </source>
</evidence>
<evidence type="ECO:0000256" key="5">
    <source>
        <dbReference type="ARBA" id="ARBA00022448"/>
    </source>
</evidence>
<evidence type="ECO:0000256" key="12">
    <source>
        <dbReference type="RuleBase" id="RU363101"/>
    </source>
</evidence>
<protein>
    <recommendedName>
        <fullName evidence="4 12">Heme exporter protein D</fullName>
    </recommendedName>
</protein>
<keyword evidence="11 12" id="KW-0472">Membrane</keyword>
<keyword evidence="10 12" id="KW-1133">Transmembrane helix</keyword>
<dbReference type="PANTHER" id="PTHR37531">
    <property type="entry name" value="HEME EXPORTER PROTEIN D"/>
    <property type="match status" value="1"/>
</dbReference>
<accession>A0A066S0C1</accession>
<comment type="function">
    <text evidence="1 12">Required for the export of heme to the periplasm for the biogenesis of c-type cytochromes.</text>
</comment>
<evidence type="ECO:0000256" key="7">
    <source>
        <dbReference type="ARBA" id="ARBA00022519"/>
    </source>
</evidence>
<dbReference type="OrthoDB" id="9815607at2"/>
<dbReference type="EMBL" id="JMIB01000004">
    <property type="protein sequence ID" value="KDM93083.1"/>
    <property type="molecule type" value="Genomic_DNA"/>
</dbReference>
<reference evidence="13 14" key="1">
    <citation type="submission" date="2014-04" db="EMBL/GenBank/DDBJ databases">
        <title>Draft genome sequence of Photobacterium halotolerans S2753: a solonamide, ngercheumicin and holomycin producer.</title>
        <authorList>
            <person name="Machado H.R."/>
            <person name="Gram L."/>
        </authorList>
    </citation>
    <scope>NUCLEOTIDE SEQUENCE [LARGE SCALE GENOMIC DNA]</scope>
    <source>
        <strain evidence="13 14">S2753</strain>
    </source>
</reference>
<gene>
    <name evidence="13" type="ORF">EA58_02525</name>
</gene>
<comment type="subcellular location">
    <subcellularLocation>
        <location evidence="2 12">Cell inner membrane</location>
        <topology evidence="2 12">Single-pass membrane protein</topology>
    </subcellularLocation>
</comment>
<keyword evidence="7 12" id="KW-0997">Cell inner membrane</keyword>